<protein>
    <submittedName>
        <fullName evidence="1">Uncharacterized protein</fullName>
    </submittedName>
</protein>
<evidence type="ECO:0000313" key="2">
    <source>
        <dbReference type="Proteomes" id="UP000078348"/>
    </source>
</evidence>
<dbReference type="AlphaFoldDB" id="A0A196S8K7"/>
<sequence>MDLRAQSTTDWSCLPLLLLRHFHLKGKNEAMGYGELKTKSNNTLFMMRMFQTYYDCRAVVFTTTPRIIEVCNSLGITTSSNMTLNPFGLPYIGSMYHAAASLFDGAFYGYINADILLSTSFMEVLSFIESQRSSHSRDTLIEVCHNAYNVRAPKLSAAMQPSDYDAATSSLLQKNKGQRGKSSVDLFILSSQFRRFPFEPMVIARSRIDTYMMYYALRNKGMLIDSGVAAISFHQGLETYTSRAKGVTGEDYNWNKERSKKYFVDLNSATDVVKRRKSGGLELGRAQRVVLRKKA</sequence>
<reference evidence="1 2" key="1">
    <citation type="submission" date="2016-05" db="EMBL/GenBank/DDBJ databases">
        <title>Nuclear genome of Blastocystis sp. subtype 1 NandII.</title>
        <authorList>
            <person name="Gentekaki E."/>
            <person name="Curtis B."/>
            <person name="Stairs C."/>
            <person name="Eme L."/>
            <person name="Herman E."/>
            <person name="Klimes V."/>
            <person name="Arias M.C."/>
            <person name="Elias M."/>
            <person name="Hilliou F."/>
            <person name="Klute M."/>
            <person name="Malik S.-B."/>
            <person name="Pightling A."/>
            <person name="Rachubinski R."/>
            <person name="Salas D."/>
            <person name="Schlacht A."/>
            <person name="Suga H."/>
            <person name="Archibald J."/>
            <person name="Ball S.G."/>
            <person name="Clark G."/>
            <person name="Dacks J."/>
            <person name="Van Der Giezen M."/>
            <person name="Tsaousis A."/>
            <person name="Roger A."/>
        </authorList>
    </citation>
    <scope>NUCLEOTIDE SEQUENCE [LARGE SCALE GENOMIC DNA]</scope>
    <source>
        <strain evidence="2">ATCC 50177 / NandII</strain>
    </source>
</reference>
<accession>A0A196S8K7</accession>
<proteinExistence type="predicted"/>
<dbReference type="EMBL" id="LXWW01000544">
    <property type="protein sequence ID" value="OAO12422.1"/>
    <property type="molecule type" value="Genomic_DNA"/>
</dbReference>
<evidence type="ECO:0000313" key="1">
    <source>
        <dbReference type="EMBL" id="OAO12422.1"/>
    </source>
</evidence>
<keyword evidence="2" id="KW-1185">Reference proteome</keyword>
<dbReference type="OrthoDB" id="6046730at2759"/>
<comment type="caution">
    <text evidence="1">The sequence shown here is derived from an EMBL/GenBank/DDBJ whole genome shotgun (WGS) entry which is preliminary data.</text>
</comment>
<organism evidence="1 2">
    <name type="scientific">Blastocystis sp. subtype 1 (strain ATCC 50177 / NandII)</name>
    <dbReference type="NCBI Taxonomy" id="478820"/>
    <lineage>
        <taxon>Eukaryota</taxon>
        <taxon>Sar</taxon>
        <taxon>Stramenopiles</taxon>
        <taxon>Bigyra</taxon>
        <taxon>Opalozoa</taxon>
        <taxon>Opalinata</taxon>
        <taxon>Blastocystidae</taxon>
        <taxon>Blastocystis</taxon>
    </lineage>
</organism>
<name>A0A196S8K7_BLAHN</name>
<dbReference type="Proteomes" id="UP000078348">
    <property type="component" value="Unassembled WGS sequence"/>
</dbReference>
<gene>
    <name evidence="1" type="ORF">AV274_5889</name>
</gene>